<keyword evidence="1" id="KW-0472">Membrane</keyword>
<dbReference type="SUPFAM" id="SSF54523">
    <property type="entry name" value="Pili subunits"/>
    <property type="match status" value="1"/>
</dbReference>
<dbReference type="InterPro" id="IPR012902">
    <property type="entry name" value="N_methyl_site"/>
</dbReference>
<sequence>MTSLSITKMNELSKKKKKGFTLVELIIVIAIIAILAAIAIPKFGQITRDANIKADIATAKNLHGIAAQLVAEGEEVTDANVAAKLDGSPATLPNTKATKAQFVVEYDNTDGDITVGDGSTEIYPTLGSGYGTQS</sequence>
<evidence type="ECO:0000313" key="2">
    <source>
        <dbReference type="EMBL" id="OPJ60063.1"/>
    </source>
</evidence>
<organism evidence="2 3">
    <name type="scientific">Clostridium chromiireducens</name>
    <dbReference type="NCBI Taxonomy" id="225345"/>
    <lineage>
        <taxon>Bacteria</taxon>
        <taxon>Bacillati</taxon>
        <taxon>Bacillota</taxon>
        <taxon>Clostridia</taxon>
        <taxon>Eubacteriales</taxon>
        <taxon>Clostridiaceae</taxon>
        <taxon>Clostridium</taxon>
    </lineage>
</organism>
<reference evidence="2 3" key="1">
    <citation type="submission" date="2017-03" db="EMBL/GenBank/DDBJ databases">
        <title>Genome sequence of Clostridium chromiireducens DSM 23318.</title>
        <authorList>
            <person name="Poehlein A."/>
            <person name="Daniel R."/>
        </authorList>
    </citation>
    <scope>NUCLEOTIDE SEQUENCE [LARGE SCALE GENOMIC DNA]</scope>
    <source>
        <strain evidence="2 3">DSM 23318</strain>
    </source>
</reference>
<dbReference type="Pfam" id="PF07963">
    <property type="entry name" value="N_methyl"/>
    <property type="match status" value="1"/>
</dbReference>
<dbReference type="Proteomes" id="UP000191056">
    <property type="component" value="Unassembled WGS sequence"/>
</dbReference>
<dbReference type="OrthoDB" id="1937707at2"/>
<feature type="transmembrane region" description="Helical" evidence="1">
    <location>
        <begin position="20"/>
        <end position="40"/>
    </location>
</feature>
<dbReference type="Gene3D" id="3.30.700.10">
    <property type="entry name" value="Glycoprotein, Type 4 Pilin"/>
    <property type="match status" value="1"/>
</dbReference>
<gene>
    <name evidence="2" type="primary">pilE1</name>
    <name evidence="2" type="ORF">CLCHR_31390</name>
</gene>
<keyword evidence="1" id="KW-0812">Transmembrane</keyword>
<proteinExistence type="predicted"/>
<dbReference type="AlphaFoldDB" id="A0A1V4IJG6"/>
<dbReference type="RefSeq" id="WP_079440752.1">
    <property type="nucleotide sequence ID" value="NZ_MZGT01000043.1"/>
</dbReference>
<evidence type="ECO:0000256" key="1">
    <source>
        <dbReference type="SAM" id="Phobius"/>
    </source>
</evidence>
<evidence type="ECO:0000313" key="3">
    <source>
        <dbReference type="Proteomes" id="UP000191056"/>
    </source>
</evidence>
<name>A0A1V4IJG6_9CLOT</name>
<keyword evidence="1" id="KW-1133">Transmembrane helix</keyword>
<dbReference type="NCBIfam" id="TIGR02532">
    <property type="entry name" value="IV_pilin_GFxxxE"/>
    <property type="match status" value="1"/>
</dbReference>
<comment type="caution">
    <text evidence="2">The sequence shown here is derived from an EMBL/GenBank/DDBJ whole genome shotgun (WGS) entry which is preliminary data.</text>
</comment>
<accession>A0A1V4IJG6</accession>
<dbReference type="PROSITE" id="PS00409">
    <property type="entry name" value="PROKAR_NTER_METHYL"/>
    <property type="match status" value="1"/>
</dbReference>
<dbReference type="STRING" id="225345.CLCHR_31390"/>
<dbReference type="InterPro" id="IPR045584">
    <property type="entry name" value="Pilin-like"/>
</dbReference>
<protein>
    <submittedName>
        <fullName evidence="2">Fimbrial protein</fullName>
    </submittedName>
</protein>
<keyword evidence="3" id="KW-1185">Reference proteome</keyword>
<dbReference type="EMBL" id="MZGT01000043">
    <property type="protein sequence ID" value="OPJ60063.1"/>
    <property type="molecule type" value="Genomic_DNA"/>
</dbReference>